<evidence type="ECO:0000313" key="1">
    <source>
        <dbReference type="EMBL" id="RAS23466.1"/>
    </source>
</evidence>
<dbReference type="EMBL" id="QLTK01000020">
    <property type="protein sequence ID" value="RAS23466.1"/>
    <property type="molecule type" value="Genomic_DNA"/>
</dbReference>
<name>A0A329BLH3_9BURK</name>
<proteinExistence type="predicted"/>
<reference evidence="1 2" key="1">
    <citation type="submission" date="2018-06" db="EMBL/GenBank/DDBJ databases">
        <title>Genomic Encyclopedia of Type Strains, Phase III (KMG-III): the genomes of soil and plant-associated and newly described type strains.</title>
        <authorList>
            <person name="Whitman W."/>
        </authorList>
    </citation>
    <scope>NUCLEOTIDE SEQUENCE [LARGE SCALE GENOMIC DNA]</scope>
    <source>
        <strain evidence="1 2">LMG 23644</strain>
    </source>
</reference>
<protein>
    <submittedName>
        <fullName evidence="1">Uncharacterized protein</fullName>
    </submittedName>
</protein>
<sequence length="145" mass="15464">MFQNRPLNALCIALKSGRALSDERRATNSLAGGGLSAIPTHAELTESLGGLFTLTSPEGTAVQARLIDAPVGVPMDDDYVCYHAFFELPLGVQLPQDNYRVDAPDGRAWVLLATPVRPQKNGAATLCIVIHTLKPAAQQPVESSQ</sequence>
<organism evidence="1 2">
    <name type="scientific">Paraburkholderia bryophila</name>
    <dbReference type="NCBI Taxonomy" id="420952"/>
    <lineage>
        <taxon>Bacteria</taxon>
        <taxon>Pseudomonadati</taxon>
        <taxon>Pseudomonadota</taxon>
        <taxon>Betaproteobacteria</taxon>
        <taxon>Burkholderiales</taxon>
        <taxon>Burkholderiaceae</taxon>
        <taxon>Paraburkholderia</taxon>
    </lineage>
</organism>
<evidence type="ECO:0000313" key="2">
    <source>
        <dbReference type="Proteomes" id="UP000248918"/>
    </source>
</evidence>
<comment type="caution">
    <text evidence="1">The sequence shown here is derived from an EMBL/GenBank/DDBJ whole genome shotgun (WGS) entry which is preliminary data.</text>
</comment>
<dbReference type="AlphaFoldDB" id="A0A329BLH3"/>
<accession>A0A329BLH3</accession>
<dbReference type="Proteomes" id="UP000248918">
    <property type="component" value="Unassembled WGS sequence"/>
</dbReference>
<gene>
    <name evidence="1" type="ORF">BX591_12072</name>
</gene>